<evidence type="ECO:0000313" key="2">
    <source>
        <dbReference type="Proteomes" id="UP001149140"/>
    </source>
</evidence>
<organism evidence="1 2">
    <name type="scientific">Solirubrobacter ginsenosidimutans</name>
    <dbReference type="NCBI Taxonomy" id="490573"/>
    <lineage>
        <taxon>Bacteria</taxon>
        <taxon>Bacillati</taxon>
        <taxon>Actinomycetota</taxon>
        <taxon>Thermoleophilia</taxon>
        <taxon>Solirubrobacterales</taxon>
        <taxon>Solirubrobacteraceae</taxon>
        <taxon>Solirubrobacter</taxon>
    </lineage>
</organism>
<protein>
    <submittedName>
        <fullName evidence="1">Uncharacterized protein</fullName>
    </submittedName>
</protein>
<accession>A0A9X3MZ15</accession>
<keyword evidence="2" id="KW-1185">Reference proteome</keyword>
<dbReference type="EMBL" id="JAPDOD010000028">
    <property type="protein sequence ID" value="MDA0163895.1"/>
    <property type="molecule type" value="Genomic_DNA"/>
</dbReference>
<dbReference type="AlphaFoldDB" id="A0A9X3MZ15"/>
<name>A0A9X3MZ15_9ACTN</name>
<proteinExistence type="predicted"/>
<reference evidence="1" key="1">
    <citation type="submission" date="2022-10" db="EMBL/GenBank/DDBJ databases">
        <title>The WGS of Solirubrobacter ginsenosidimutans DSM 21036.</title>
        <authorList>
            <person name="Jiang Z."/>
        </authorList>
    </citation>
    <scope>NUCLEOTIDE SEQUENCE</scope>
    <source>
        <strain evidence="1">DSM 21036</strain>
    </source>
</reference>
<dbReference type="RefSeq" id="WP_270043142.1">
    <property type="nucleotide sequence ID" value="NZ_JAPDOD010000028.1"/>
</dbReference>
<gene>
    <name evidence="1" type="ORF">OM076_26730</name>
</gene>
<evidence type="ECO:0000313" key="1">
    <source>
        <dbReference type="EMBL" id="MDA0163895.1"/>
    </source>
</evidence>
<dbReference type="Proteomes" id="UP001149140">
    <property type="component" value="Unassembled WGS sequence"/>
</dbReference>
<comment type="caution">
    <text evidence="1">The sequence shown here is derived from an EMBL/GenBank/DDBJ whole genome shotgun (WGS) entry which is preliminary data.</text>
</comment>
<sequence>MLPVLLASLAAAVPTADCSQHVEGPPISAETRAAALRQSVRVHGATFFGLRRARTADFEGKRANPVIKSGLSVRAGAPMRIKVAARDRDWLALDYDRTDKSGEGAPMVRVVPCAPDTPRFSDDGVVGDETGWAGGFVVRRNGCATLLLRREGEERWRTARVAFGARCR</sequence>